<dbReference type="EMBL" id="UINC01003099">
    <property type="protein sequence ID" value="SVA03352.1"/>
    <property type="molecule type" value="Genomic_DNA"/>
</dbReference>
<dbReference type="CDD" id="cd00473">
    <property type="entry name" value="bS6"/>
    <property type="match status" value="1"/>
</dbReference>
<dbReference type="GO" id="GO:0003735">
    <property type="term" value="F:structural constituent of ribosome"/>
    <property type="evidence" value="ECO:0007669"/>
    <property type="project" value="InterPro"/>
</dbReference>
<dbReference type="PANTHER" id="PTHR21011:SF1">
    <property type="entry name" value="SMALL RIBOSOMAL SUBUNIT PROTEIN BS6M"/>
    <property type="match status" value="1"/>
</dbReference>
<organism evidence="2">
    <name type="scientific">marine metagenome</name>
    <dbReference type="NCBI Taxonomy" id="408172"/>
    <lineage>
        <taxon>unclassified sequences</taxon>
        <taxon>metagenomes</taxon>
        <taxon>ecological metagenomes</taxon>
    </lineage>
</organism>
<dbReference type="PANTHER" id="PTHR21011">
    <property type="entry name" value="MITOCHONDRIAL 28S RIBOSOMAL PROTEIN S6"/>
    <property type="match status" value="1"/>
</dbReference>
<evidence type="ECO:0000313" key="2">
    <source>
        <dbReference type="EMBL" id="SVA03352.1"/>
    </source>
</evidence>
<accession>A0A381SGZ3</accession>
<dbReference type="InterPro" id="IPR035980">
    <property type="entry name" value="Ribosomal_bS6_sf"/>
</dbReference>
<dbReference type="GO" id="GO:0070181">
    <property type="term" value="F:small ribosomal subunit rRNA binding"/>
    <property type="evidence" value="ECO:0007669"/>
    <property type="project" value="TreeGrafter"/>
</dbReference>
<evidence type="ECO:0008006" key="3">
    <source>
        <dbReference type="Google" id="ProtNLM"/>
    </source>
</evidence>
<dbReference type="NCBIfam" id="TIGR00166">
    <property type="entry name" value="S6"/>
    <property type="match status" value="1"/>
</dbReference>
<reference evidence="2" key="1">
    <citation type="submission" date="2018-05" db="EMBL/GenBank/DDBJ databases">
        <authorList>
            <person name="Lanie J.A."/>
            <person name="Ng W.-L."/>
            <person name="Kazmierczak K.M."/>
            <person name="Andrzejewski T.M."/>
            <person name="Davidsen T.M."/>
            <person name="Wayne K.J."/>
            <person name="Tettelin H."/>
            <person name="Glass J.I."/>
            <person name="Rusch D."/>
            <person name="Podicherti R."/>
            <person name="Tsui H.-C.T."/>
            <person name="Winkler M.E."/>
        </authorList>
    </citation>
    <scope>NUCLEOTIDE SEQUENCE</scope>
</reference>
<evidence type="ECO:0000256" key="1">
    <source>
        <dbReference type="ARBA" id="ARBA00009512"/>
    </source>
</evidence>
<dbReference type="Gene3D" id="3.30.70.60">
    <property type="match status" value="1"/>
</dbReference>
<gene>
    <name evidence="2" type="ORF">METZ01_LOCUS56206</name>
</gene>
<name>A0A381SGZ3_9ZZZZ</name>
<proteinExistence type="inferred from homology"/>
<dbReference type="GO" id="GO:0022627">
    <property type="term" value="C:cytosolic small ribosomal subunit"/>
    <property type="evidence" value="ECO:0007669"/>
    <property type="project" value="TreeGrafter"/>
</dbReference>
<dbReference type="Pfam" id="PF01250">
    <property type="entry name" value="Ribosomal_S6"/>
    <property type="match status" value="1"/>
</dbReference>
<dbReference type="HAMAP" id="MF_00360">
    <property type="entry name" value="Ribosomal_bS6"/>
    <property type="match status" value="1"/>
</dbReference>
<dbReference type="AlphaFoldDB" id="A0A381SGZ3"/>
<comment type="similarity">
    <text evidence="1">Belongs to the bacterial ribosomal protein bS6 family.</text>
</comment>
<dbReference type="InterPro" id="IPR020814">
    <property type="entry name" value="Ribosomal_S6_plastid/chlpt"/>
</dbReference>
<sequence length="114" mass="13597">MAFYEHTFVGKQDLSDKEIDNLVSKYSDIIKKSGKILKTEKWGLLNLATKIKRNRKGIFIHFKFEGKNEIVKDIEKKLSIENGIIRYLTVKYNKLDLNKEYFNSKKKNKFYEKK</sequence>
<dbReference type="GO" id="GO:0006412">
    <property type="term" value="P:translation"/>
    <property type="evidence" value="ECO:0007669"/>
    <property type="project" value="InterPro"/>
</dbReference>
<dbReference type="SUPFAM" id="SSF54995">
    <property type="entry name" value="Ribosomal protein S6"/>
    <property type="match status" value="1"/>
</dbReference>
<protein>
    <recommendedName>
        <fullName evidence="3">30S ribosomal protein S6</fullName>
    </recommendedName>
</protein>
<dbReference type="InterPro" id="IPR014717">
    <property type="entry name" value="Transl_elong_EF1B/ribsomal_bS6"/>
</dbReference>
<dbReference type="InterPro" id="IPR000529">
    <property type="entry name" value="Ribosomal_bS6"/>
</dbReference>